<accession>A0A4Q1SII3</accession>
<feature type="chain" id="PRO_5020998307" description="Lipocalin-like domain-containing protein" evidence="1">
    <location>
        <begin position="25"/>
        <end position="178"/>
    </location>
</feature>
<gene>
    <name evidence="2" type="ORF">ESZ00_05825</name>
</gene>
<comment type="caution">
    <text evidence="2">The sequence shown here is derived from an EMBL/GenBank/DDBJ whole genome shotgun (WGS) entry which is preliminary data.</text>
</comment>
<feature type="signal peptide" evidence="1">
    <location>
        <begin position="1"/>
        <end position="24"/>
    </location>
</feature>
<evidence type="ECO:0000313" key="2">
    <source>
        <dbReference type="EMBL" id="RXS97414.1"/>
    </source>
</evidence>
<name>A0A4Q1SII3_9BACT</name>
<organism evidence="2 3">
    <name type="scientific">Silvibacterium dinghuense</name>
    <dbReference type="NCBI Taxonomy" id="1560006"/>
    <lineage>
        <taxon>Bacteria</taxon>
        <taxon>Pseudomonadati</taxon>
        <taxon>Acidobacteriota</taxon>
        <taxon>Terriglobia</taxon>
        <taxon>Terriglobales</taxon>
        <taxon>Acidobacteriaceae</taxon>
        <taxon>Silvibacterium</taxon>
    </lineage>
</organism>
<keyword evidence="3" id="KW-1185">Reference proteome</keyword>
<keyword evidence="1" id="KW-0732">Signal</keyword>
<protein>
    <recommendedName>
        <fullName evidence="4">Lipocalin-like domain-containing protein</fullName>
    </recommendedName>
</protein>
<reference evidence="2 3" key="1">
    <citation type="journal article" date="2016" name="Int. J. Syst. Evol. Microbiol.">
        <title>Acidipila dinghuensis sp. nov., an acidobacterium isolated from forest soil.</title>
        <authorList>
            <person name="Jiang Y.W."/>
            <person name="Wang J."/>
            <person name="Chen M.H."/>
            <person name="Lv Y.Y."/>
            <person name="Qiu L.H."/>
        </authorList>
    </citation>
    <scope>NUCLEOTIDE SEQUENCE [LARGE SCALE GENOMIC DNA]</scope>
    <source>
        <strain evidence="2 3">DHOF10</strain>
    </source>
</reference>
<dbReference type="Proteomes" id="UP000290253">
    <property type="component" value="Unassembled WGS sequence"/>
</dbReference>
<dbReference type="EMBL" id="SDMK01000001">
    <property type="protein sequence ID" value="RXS97414.1"/>
    <property type="molecule type" value="Genomic_DNA"/>
</dbReference>
<sequence length="178" mass="19388">MTRGVLLLWLSMVLPLAAQTPAGAGPESNTTDPWAGLHFLEGTWLAKAQGAGGASASGRYVFVRELGGHVLARHSTSDGNCKAPASFDCAHNDLLYVFEEGRGQPLQAIYWDNEGHVIHYSISTPAPETAVFLSEAGPGPQFRLTYELKGAVMYGKFQMRMPGQDEWRSYLEWSGAKE</sequence>
<evidence type="ECO:0000313" key="3">
    <source>
        <dbReference type="Proteomes" id="UP000290253"/>
    </source>
</evidence>
<dbReference type="RefSeq" id="WP_129207193.1">
    <property type="nucleotide sequence ID" value="NZ_BMGU01000001.1"/>
</dbReference>
<dbReference type="OrthoDB" id="122228at2"/>
<evidence type="ECO:0000256" key="1">
    <source>
        <dbReference type="SAM" id="SignalP"/>
    </source>
</evidence>
<proteinExistence type="predicted"/>
<evidence type="ECO:0008006" key="4">
    <source>
        <dbReference type="Google" id="ProtNLM"/>
    </source>
</evidence>
<dbReference type="AlphaFoldDB" id="A0A4Q1SII3"/>